<proteinExistence type="predicted"/>
<dbReference type="Proteomes" id="UP000887576">
    <property type="component" value="Unplaced"/>
</dbReference>
<reference evidence="2" key="1">
    <citation type="submission" date="2022-11" db="UniProtKB">
        <authorList>
            <consortium name="WormBaseParasite"/>
        </authorList>
    </citation>
    <scope>IDENTIFICATION</scope>
</reference>
<protein>
    <submittedName>
        <fullName evidence="2">SPRY domain-containing protein</fullName>
    </submittedName>
</protein>
<sequence>MSEASEDDHNQRKKRKLNNSSENISPHEHPDSQLVSHQSPSVSLLQRASSLFENISKAEPLIIQEELEEDYAHVKNEVVSPEFYGEPVPDDEDNDNLFELHAGFPKRKTEVPKDDEIPAVEGKLELDFYNADLNIKPNKANKWSVIPDNSAGFALMMSEIRTNYGVVVGRATSRIAFQGCIKSYLPIKHLPFEEMNPYICQIGWSTMKYSNGDQVKVYGYCSTGKKFVGGDFQAFGEGFGLNDVITTILDMEQMEIVYYKNEKCLGKLFPGKELFEVGDVVFPYFSTKNCELLANLGVEEPKNDGENIWK</sequence>
<dbReference type="WBParaSite" id="JU765_v2.g13452.t1">
    <property type="protein sequence ID" value="JU765_v2.g13452.t1"/>
    <property type="gene ID" value="JU765_v2.g13452"/>
</dbReference>
<name>A0AC34Q6Y2_9BILA</name>
<organism evidence="1 2">
    <name type="scientific">Panagrolaimus sp. JU765</name>
    <dbReference type="NCBI Taxonomy" id="591449"/>
    <lineage>
        <taxon>Eukaryota</taxon>
        <taxon>Metazoa</taxon>
        <taxon>Ecdysozoa</taxon>
        <taxon>Nematoda</taxon>
        <taxon>Chromadorea</taxon>
        <taxon>Rhabditida</taxon>
        <taxon>Tylenchina</taxon>
        <taxon>Panagrolaimomorpha</taxon>
        <taxon>Panagrolaimoidea</taxon>
        <taxon>Panagrolaimidae</taxon>
        <taxon>Panagrolaimus</taxon>
    </lineage>
</organism>
<evidence type="ECO:0000313" key="1">
    <source>
        <dbReference type="Proteomes" id="UP000887576"/>
    </source>
</evidence>
<accession>A0AC34Q6Y2</accession>
<evidence type="ECO:0000313" key="2">
    <source>
        <dbReference type="WBParaSite" id="JU765_v2.g13452.t1"/>
    </source>
</evidence>